<dbReference type="GeneID" id="30023875"/>
<feature type="region of interest" description="Disordered" evidence="2">
    <location>
        <begin position="13"/>
        <end position="35"/>
    </location>
</feature>
<dbReference type="PROSITE" id="PS50088">
    <property type="entry name" value="ANK_REPEAT"/>
    <property type="match status" value="1"/>
</dbReference>
<dbReference type="Pfam" id="PF12796">
    <property type="entry name" value="Ank_2"/>
    <property type="match status" value="1"/>
</dbReference>
<dbReference type="OrthoDB" id="341259at2759"/>
<dbReference type="EMBL" id="AZHB01000023">
    <property type="protein sequence ID" value="OAA55985.1"/>
    <property type="molecule type" value="Genomic_DNA"/>
</dbReference>
<accession>A0A162IEF9</accession>
<evidence type="ECO:0000256" key="1">
    <source>
        <dbReference type="PROSITE-ProRule" id="PRU00023"/>
    </source>
</evidence>
<dbReference type="PROSITE" id="PS50297">
    <property type="entry name" value="ANK_REP_REGION"/>
    <property type="match status" value="1"/>
</dbReference>
<dbReference type="InterPro" id="IPR002110">
    <property type="entry name" value="Ankyrin_rpt"/>
</dbReference>
<reference evidence="3 4" key="1">
    <citation type="journal article" date="2016" name="Genome Biol. Evol.">
        <title>Divergent and convergent evolution of fungal pathogenicity.</title>
        <authorList>
            <person name="Shang Y."/>
            <person name="Xiao G."/>
            <person name="Zheng P."/>
            <person name="Cen K."/>
            <person name="Zhan S."/>
            <person name="Wang C."/>
        </authorList>
    </citation>
    <scope>NUCLEOTIDE SEQUENCE [LARGE SCALE GENOMIC DNA]</scope>
    <source>
        <strain evidence="3 4">ARSEF 2679</strain>
    </source>
</reference>
<keyword evidence="4" id="KW-1185">Reference proteome</keyword>
<gene>
    <name evidence="3" type="ORF">ISF_07583</name>
</gene>
<dbReference type="RefSeq" id="XP_018701496.1">
    <property type="nucleotide sequence ID" value="XM_018851186.1"/>
</dbReference>
<name>A0A162IEF9_CORFA</name>
<dbReference type="AlphaFoldDB" id="A0A162IEF9"/>
<evidence type="ECO:0000313" key="3">
    <source>
        <dbReference type="EMBL" id="OAA55985.1"/>
    </source>
</evidence>
<dbReference type="SMART" id="SM00248">
    <property type="entry name" value="ANK"/>
    <property type="match status" value="1"/>
</dbReference>
<keyword evidence="1" id="KW-0040">ANK repeat</keyword>
<sequence>MTSELADVKIEVDNHPDTLLSNTPTTNSTTTPDPWDIDAELDDHCSGMSGDTLTCSSVMTPDPWDIIDAEAVNTLFHAVLSGDADEVRALSSDGVYISPLDSWIFFEACLQGPNMIHAFCNNPWVDLGQPLAGPTGGALINYLLKTAASRFPLGKRDTIIAVLQQAVNPIVYDHCGNHALHILAESAETDAAALMKLFLCGTDSGCDFTAAACVPHINSRNWPKLGSEFGNTPLTLAVLRNNIECVHILLQNGADPTSRGEFDQTAMQLAVSRRFYNSGH</sequence>
<evidence type="ECO:0000256" key="2">
    <source>
        <dbReference type="SAM" id="MobiDB-lite"/>
    </source>
</evidence>
<dbReference type="Gene3D" id="1.25.40.20">
    <property type="entry name" value="Ankyrin repeat-containing domain"/>
    <property type="match status" value="1"/>
</dbReference>
<dbReference type="InterPro" id="IPR036770">
    <property type="entry name" value="Ankyrin_rpt-contain_sf"/>
</dbReference>
<dbReference type="SUPFAM" id="SSF48403">
    <property type="entry name" value="Ankyrin repeat"/>
    <property type="match status" value="1"/>
</dbReference>
<protein>
    <submittedName>
        <fullName evidence="3">Ankyrin repeat-containing domain protein</fullName>
    </submittedName>
</protein>
<proteinExistence type="predicted"/>
<feature type="repeat" description="ANK" evidence="1">
    <location>
        <begin position="229"/>
        <end position="261"/>
    </location>
</feature>
<comment type="caution">
    <text evidence="3">The sequence shown here is derived from an EMBL/GenBank/DDBJ whole genome shotgun (WGS) entry which is preliminary data.</text>
</comment>
<feature type="compositionally biased region" description="Low complexity" evidence="2">
    <location>
        <begin position="17"/>
        <end position="34"/>
    </location>
</feature>
<dbReference type="Proteomes" id="UP000076744">
    <property type="component" value="Unassembled WGS sequence"/>
</dbReference>
<organism evidence="3 4">
    <name type="scientific">Cordyceps fumosorosea (strain ARSEF 2679)</name>
    <name type="common">Isaria fumosorosea</name>
    <dbReference type="NCBI Taxonomy" id="1081104"/>
    <lineage>
        <taxon>Eukaryota</taxon>
        <taxon>Fungi</taxon>
        <taxon>Dikarya</taxon>
        <taxon>Ascomycota</taxon>
        <taxon>Pezizomycotina</taxon>
        <taxon>Sordariomycetes</taxon>
        <taxon>Hypocreomycetidae</taxon>
        <taxon>Hypocreales</taxon>
        <taxon>Cordycipitaceae</taxon>
        <taxon>Cordyceps</taxon>
    </lineage>
</organism>
<evidence type="ECO:0000313" key="4">
    <source>
        <dbReference type="Proteomes" id="UP000076744"/>
    </source>
</evidence>